<dbReference type="AlphaFoldDB" id="A0A4W3JIL4"/>
<organism evidence="6 7">
    <name type="scientific">Callorhinchus milii</name>
    <name type="common">Ghost shark</name>
    <dbReference type="NCBI Taxonomy" id="7868"/>
    <lineage>
        <taxon>Eukaryota</taxon>
        <taxon>Metazoa</taxon>
        <taxon>Chordata</taxon>
        <taxon>Craniata</taxon>
        <taxon>Vertebrata</taxon>
        <taxon>Chondrichthyes</taxon>
        <taxon>Holocephali</taxon>
        <taxon>Chimaeriformes</taxon>
        <taxon>Callorhinchidae</taxon>
        <taxon>Callorhinchus</taxon>
    </lineage>
</organism>
<dbReference type="InterPro" id="IPR001870">
    <property type="entry name" value="B30.2/SPRY"/>
</dbReference>
<dbReference type="GO" id="GO:0005737">
    <property type="term" value="C:cytoplasm"/>
    <property type="evidence" value="ECO:0007669"/>
    <property type="project" value="UniProtKB-ARBA"/>
</dbReference>
<dbReference type="Pfam" id="PF25600">
    <property type="entry name" value="TRIM_CC"/>
    <property type="match status" value="1"/>
</dbReference>
<dbReference type="Pfam" id="PF13765">
    <property type="entry name" value="PRY"/>
    <property type="match status" value="1"/>
</dbReference>
<reference evidence="6" key="4">
    <citation type="submission" date="2025-08" db="UniProtKB">
        <authorList>
            <consortium name="Ensembl"/>
        </authorList>
    </citation>
    <scope>IDENTIFICATION</scope>
</reference>
<reference evidence="7" key="1">
    <citation type="journal article" date="2006" name="Science">
        <title>Ancient noncoding elements conserved in the human genome.</title>
        <authorList>
            <person name="Venkatesh B."/>
            <person name="Kirkness E.F."/>
            <person name="Loh Y.H."/>
            <person name="Halpern A.L."/>
            <person name="Lee A.P."/>
            <person name="Johnson J."/>
            <person name="Dandona N."/>
            <person name="Viswanathan L.D."/>
            <person name="Tay A."/>
            <person name="Venter J.C."/>
            <person name="Strausberg R.L."/>
            <person name="Brenner S."/>
        </authorList>
    </citation>
    <scope>NUCLEOTIDE SEQUENCE [LARGE SCALE GENOMIC DNA]</scope>
</reference>
<keyword evidence="2" id="KW-0863">Zinc-finger</keyword>
<keyword evidence="7" id="KW-1185">Reference proteome</keyword>
<dbReference type="PANTHER" id="PTHR25465:SF10">
    <property type="entry name" value="TRIPARTITE MOTIF-CONTAINING PROTEIN 16-RELATED"/>
    <property type="match status" value="1"/>
</dbReference>
<dbReference type="InterPro" id="IPR003879">
    <property type="entry name" value="Butyrophylin_SPRY"/>
</dbReference>
<name>A0A4W3JIL4_CALMI</name>
<dbReference type="Pfam" id="PF00622">
    <property type="entry name" value="SPRY"/>
    <property type="match status" value="1"/>
</dbReference>
<keyword evidence="3" id="KW-0862">Zinc</keyword>
<dbReference type="Proteomes" id="UP000314986">
    <property type="component" value="Unassembled WGS sequence"/>
</dbReference>
<dbReference type="SMART" id="SM00449">
    <property type="entry name" value="SPRY"/>
    <property type="match status" value="1"/>
</dbReference>
<evidence type="ECO:0000259" key="5">
    <source>
        <dbReference type="PROSITE" id="PS50188"/>
    </source>
</evidence>
<accession>A0A4W3JIL4</accession>
<dbReference type="Ensembl" id="ENSCMIT00000042923.1">
    <property type="protein sequence ID" value="ENSCMIP00000042312.1"/>
    <property type="gene ID" value="ENSCMIG00000017590.1"/>
</dbReference>
<feature type="domain" description="B30.2/SPRY" evidence="5">
    <location>
        <begin position="191"/>
        <end position="388"/>
    </location>
</feature>
<dbReference type="InterPro" id="IPR003877">
    <property type="entry name" value="SPRY_dom"/>
</dbReference>
<dbReference type="SMART" id="SM00589">
    <property type="entry name" value="PRY"/>
    <property type="match status" value="1"/>
</dbReference>
<sequence length="396" mass="44876">NGLTFPQGELLESQTKIEKKLKAVENAIEKLQTNRASIANSVSEVKSCVEKQFNEVTECVQKARLEVMEFLEKEEGASLKQAEGIRAHLEQKCEELRKTKEQMKELGTRKNTVQFLQEFCEWKKSHGDDLLPSVYIGLIDKLAGISKTVCETSDSIKQLLQTSYREKLMTCAKAENCGFKTTVAVICPAEHWITAPQPTSVSDFQKYAVSLVFDSNTAHKYLRLVEGNRKVSNTSPWLQPYPEDPERFEHWRQILCTESFYMARSYWEVTISGEGTYVGVTYKSIDRKGAESNSCITGNDFSWCLQWTGRDFSAWHGDTEVSGLAGDFHRIGVYLDYRGRSLAFYGVAAETMTLLYKFNAVFTEPLYPAFYLSKKEATVSLLPAEKDPGQDVTVQQ</sequence>
<dbReference type="InterPro" id="IPR051051">
    <property type="entry name" value="E3_ubiq-ligase_TRIM/RNF"/>
</dbReference>
<evidence type="ECO:0000256" key="2">
    <source>
        <dbReference type="ARBA" id="ARBA00022771"/>
    </source>
</evidence>
<evidence type="ECO:0000313" key="7">
    <source>
        <dbReference type="Proteomes" id="UP000314986"/>
    </source>
</evidence>
<reference evidence="7" key="2">
    <citation type="journal article" date="2007" name="PLoS Biol.">
        <title>Survey sequencing and comparative analysis of the elephant shark (Callorhinchus milii) genome.</title>
        <authorList>
            <person name="Venkatesh B."/>
            <person name="Kirkness E.F."/>
            <person name="Loh Y.H."/>
            <person name="Halpern A.L."/>
            <person name="Lee A.P."/>
            <person name="Johnson J."/>
            <person name="Dandona N."/>
            <person name="Viswanathan L.D."/>
            <person name="Tay A."/>
            <person name="Venter J.C."/>
            <person name="Strausberg R.L."/>
            <person name="Brenner S."/>
        </authorList>
    </citation>
    <scope>NUCLEOTIDE SEQUENCE [LARGE SCALE GENOMIC DNA]</scope>
</reference>
<evidence type="ECO:0000256" key="1">
    <source>
        <dbReference type="ARBA" id="ARBA00022723"/>
    </source>
</evidence>
<evidence type="ECO:0000256" key="3">
    <source>
        <dbReference type="ARBA" id="ARBA00022833"/>
    </source>
</evidence>
<keyword evidence="1" id="KW-0479">Metal-binding</keyword>
<feature type="coiled-coil region" evidence="4">
    <location>
        <begin position="79"/>
        <end position="109"/>
    </location>
</feature>
<dbReference type="Gene3D" id="2.60.120.920">
    <property type="match status" value="1"/>
</dbReference>
<dbReference type="GeneTree" id="ENSGT00940000161116"/>
<dbReference type="InterPro" id="IPR058030">
    <property type="entry name" value="TRIM8/14/16/25/29/45/65_CC"/>
</dbReference>
<evidence type="ECO:0000313" key="6">
    <source>
        <dbReference type="Ensembl" id="ENSCMIP00000042312.1"/>
    </source>
</evidence>
<keyword evidence="4" id="KW-0175">Coiled coil</keyword>
<reference evidence="7" key="3">
    <citation type="journal article" date="2014" name="Nature">
        <title>Elephant shark genome provides unique insights into gnathostome evolution.</title>
        <authorList>
            <consortium name="International Elephant Shark Genome Sequencing Consortium"/>
            <person name="Venkatesh B."/>
            <person name="Lee A.P."/>
            <person name="Ravi V."/>
            <person name="Maurya A.K."/>
            <person name="Lian M.M."/>
            <person name="Swann J.B."/>
            <person name="Ohta Y."/>
            <person name="Flajnik M.F."/>
            <person name="Sutoh Y."/>
            <person name="Kasahara M."/>
            <person name="Hoon S."/>
            <person name="Gangu V."/>
            <person name="Roy S.W."/>
            <person name="Irimia M."/>
            <person name="Korzh V."/>
            <person name="Kondrychyn I."/>
            <person name="Lim Z.W."/>
            <person name="Tay B.H."/>
            <person name="Tohari S."/>
            <person name="Kong K.W."/>
            <person name="Ho S."/>
            <person name="Lorente-Galdos B."/>
            <person name="Quilez J."/>
            <person name="Marques-Bonet T."/>
            <person name="Raney B.J."/>
            <person name="Ingham P.W."/>
            <person name="Tay A."/>
            <person name="Hillier L.W."/>
            <person name="Minx P."/>
            <person name="Boehm T."/>
            <person name="Wilson R.K."/>
            <person name="Brenner S."/>
            <person name="Warren W.C."/>
        </authorList>
    </citation>
    <scope>NUCLEOTIDE SEQUENCE [LARGE SCALE GENOMIC DNA]</scope>
</reference>
<dbReference type="InParanoid" id="A0A4W3JIL4"/>
<dbReference type="InterPro" id="IPR013320">
    <property type="entry name" value="ConA-like_dom_sf"/>
</dbReference>
<dbReference type="PROSITE" id="PS50188">
    <property type="entry name" value="B302_SPRY"/>
    <property type="match status" value="1"/>
</dbReference>
<feature type="coiled-coil region" evidence="4">
    <location>
        <begin position="14"/>
        <end position="41"/>
    </location>
</feature>
<dbReference type="STRING" id="7868.ENSCMIP00000042312"/>
<evidence type="ECO:0000256" key="4">
    <source>
        <dbReference type="SAM" id="Coils"/>
    </source>
</evidence>
<protein>
    <submittedName>
        <fullName evidence="6">Tripartite motif containing 16</fullName>
    </submittedName>
</protein>
<dbReference type="PANTHER" id="PTHR25465">
    <property type="entry name" value="B-BOX DOMAIN CONTAINING"/>
    <property type="match status" value="1"/>
</dbReference>
<proteinExistence type="predicted"/>
<dbReference type="OMA" id="IGLYVDF"/>
<dbReference type="SUPFAM" id="SSF49899">
    <property type="entry name" value="Concanavalin A-like lectins/glucanases"/>
    <property type="match status" value="1"/>
</dbReference>
<dbReference type="PRINTS" id="PR01407">
    <property type="entry name" value="BUTYPHLNCDUF"/>
</dbReference>
<dbReference type="InterPro" id="IPR006574">
    <property type="entry name" value="PRY"/>
</dbReference>
<dbReference type="GO" id="GO:0008270">
    <property type="term" value="F:zinc ion binding"/>
    <property type="evidence" value="ECO:0007669"/>
    <property type="project" value="UniProtKB-KW"/>
</dbReference>
<reference evidence="6" key="5">
    <citation type="submission" date="2025-09" db="UniProtKB">
        <authorList>
            <consortium name="Ensembl"/>
        </authorList>
    </citation>
    <scope>IDENTIFICATION</scope>
</reference>
<dbReference type="InterPro" id="IPR043136">
    <property type="entry name" value="B30.2/SPRY_sf"/>
</dbReference>